<evidence type="ECO:0000313" key="2">
    <source>
        <dbReference type="EMBL" id="KAF6826077.1"/>
    </source>
</evidence>
<evidence type="ECO:0000256" key="1">
    <source>
        <dbReference type="SAM" id="MobiDB-lite"/>
    </source>
</evidence>
<dbReference type="AlphaFoldDB" id="A0A8H6K6R8"/>
<dbReference type="Proteomes" id="UP000639643">
    <property type="component" value="Unassembled WGS sequence"/>
</dbReference>
<name>A0A8H6K6R8_9PEZI</name>
<gene>
    <name evidence="2" type="ORF">CMUS01_09598</name>
</gene>
<proteinExistence type="predicted"/>
<reference evidence="2" key="1">
    <citation type="journal article" date="2020" name="Phytopathology">
        <title>Genome Sequence Resources of Colletotrichum truncatum, C. plurivorum, C. musicola, and C. sojae: Four Species Pathogenic to Soybean (Glycine max).</title>
        <authorList>
            <person name="Rogerio F."/>
            <person name="Boufleur T.R."/>
            <person name="Ciampi-Guillardi M."/>
            <person name="Sukno S.A."/>
            <person name="Thon M.R."/>
            <person name="Massola Junior N.S."/>
            <person name="Baroncelli R."/>
        </authorList>
    </citation>
    <scope>NUCLEOTIDE SEQUENCE</scope>
    <source>
        <strain evidence="2">LFN0074</strain>
    </source>
</reference>
<dbReference type="EMBL" id="WIGM01000412">
    <property type="protein sequence ID" value="KAF6826077.1"/>
    <property type="molecule type" value="Genomic_DNA"/>
</dbReference>
<evidence type="ECO:0000313" key="3">
    <source>
        <dbReference type="Proteomes" id="UP000639643"/>
    </source>
</evidence>
<accession>A0A8H6K6R8</accession>
<sequence length="268" mass="29169">MSSRTPTYLPSPNWDIPADSNVVVLGRLIRDPRGPQSKVPRSSDDPVPPPAVYEGAKTDWQTTVERSRAGCIGLWAKCLQLVGGGLTLGQLRSAMEDHRFASLETRYFLPDEEYLARALEDAGVQAYFHVNNHRKPVYLITGVKIARGASVSTESSVERLVQAEVKADATGFGAPVEAGPETSWESATRRTVSYGGSSDYIFAYQLTRIKPKKGGRASKSQSYVKGALYEKGGEGGAAEVRLRDVFEIEEEDGLGLADTWEQVGEGEV</sequence>
<protein>
    <submittedName>
        <fullName evidence="2">Uncharacterized protein</fullName>
    </submittedName>
</protein>
<keyword evidence="3" id="KW-1185">Reference proteome</keyword>
<organism evidence="2 3">
    <name type="scientific">Colletotrichum musicola</name>
    <dbReference type="NCBI Taxonomy" id="2175873"/>
    <lineage>
        <taxon>Eukaryota</taxon>
        <taxon>Fungi</taxon>
        <taxon>Dikarya</taxon>
        <taxon>Ascomycota</taxon>
        <taxon>Pezizomycotina</taxon>
        <taxon>Sordariomycetes</taxon>
        <taxon>Hypocreomycetidae</taxon>
        <taxon>Glomerellales</taxon>
        <taxon>Glomerellaceae</taxon>
        <taxon>Colletotrichum</taxon>
        <taxon>Colletotrichum orchidearum species complex</taxon>
    </lineage>
</organism>
<feature type="region of interest" description="Disordered" evidence="1">
    <location>
        <begin position="31"/>
        <end position="54"/>
    </location>
</feature>
<comment type="caution">
    <text evidence="2">The sequence shown here is derived from an EMBL/GenBank/DDBJ whole genome shotgun (WGS) entry which is preliminary data.</text>
</comment>
<dbReference type="OrthoDB" id="4841081at2759"/>